<dbReference type="EMBL" id="JACHHO010000004">
    <property type="protein sequence ID" value="MBB5205359.1"/>
    <property type="molecule type" value="Genomic_DNA"/>
</dbReference>
<keyword evidence="2" id="KW-0288">FMN</keyword>
<dbReference type="InterPro" id="IPR003680">
    <property type="entry name" value="Flavodoxin_fold"/>
</dbReference>
<dbReference type="PANTHER" id="PTHR43278">
    <property type="entry name" value="NAD(P)H-DEPENDENT FMN-CONTAINING OXIDOREDUCTASE YWQN-RELATED"/>
    <property type="match status" value="1"/>
</dbReference>
<evidence type="ECO:0000313" key="5">
    <source>
        <dbReference type="Proteomes" id="UP000554837"/>
    </source>
</evidence>
<evidence type="ECO:0000259" key="3">
    <source>
        <dbReference type="Pfam" id="PF02525"/>
    </source>
</evidence>
<dbReference type="Pfam" id="PF02525">
    <property type="entry name" value="Flavodoxin_2"/>
    <property type="match status" value="1"/>
</dbReference>
<evidence type="ECO:0000256" key="2">
    <source>
        <dbReference type="ARBA" id="ARBA00022643"/>
    </source>
</evidence>
<dbReference type="Gene3D" id="3.40.50.360">
    <property type="match status" value="1"/>
</dbReference>
<reference evidence="4 5" key="1">
    <citation type="submission" date="2020-08" db="EMBL/GenBank/DDBJ databases">
        <title>Genomic Encyclopedia of Type Strains, Phase IV (KMG-IV): sequencing the most valuable type-strain genomes for metagenomic binning, comparative biology and taxonomic classification.</title>
        <authorList>
            <person name="Goeker M."/>
        </authorList>
    </citation>
    <scope>NUCLEOTIDE SEQUENCE [LARGE SCALE GENOMIC DNA]</scope>
    <source>
        <strain evidence="4 5">DSM 23958</strain>
    </source>
</reference>
<dbReference type="InterPro" id="IPR051796">
    <property type="entry name" value="ISF_SsuE-like"/>
</dbReference>
<name>A0A840SAD5_9BURK</name>
<accession>A0A840SAD5</accession>
<dbReference type="Proteomes" id="UP000554837">
    <property type="component" value="Unassembled WGS sequence"/>
</dbReference>
<dbReference type="OrthoDB" id="8445767at2"/>
<dbReference type="SUPFAM" id="SSF52218">
    <property type="entry name" value="Flavoproteins"/>
    <property type="match status" value="1"/>
</dbReference>
<evidence type="ECO:0000313" key="4">
    <source>
        <dbReference type="EMBL" id="MBB5205359.1"/>
    </source>
</evidence>
<protein>
    <submittedName>
        <fullName evidence="4">Putative NADPH-quinone reductase</fullName>
    </submittedName>
</protein>
<proteinExistence type="predicted"/>
<dbReference type="InterPro" id="IPR029039">
    <property type="entry name" value="Flavoprotein-like_sf"/>
</dbReference>
<gene>
    <name evidence="4" type="ORF">HNQ51_002678</name>
</gene>
<sequence>MNPVDPSHNFLFVLGSGRRDGNSEQLARRAAAAALPATQTVQWLSLLDHPLPRFEDRRHQPGAVFGPPEGHEAHLLEQTLAAQHIVFVAPVYWYSLPADLKRYLDYWSPWLRVTGADFKARMAGKTLSLITTLSDEDPAFAEPLVQTLKLTADYLGMHFGGAVAAYANRPGDVFAQPESLERATALLASLAALNAPKQQAA</sequence>
<dbReference type="RefSeq" id="WP_138856699.1">
    <property type="nucleotide sequence ID" value="NZ_CP040709.1"/>
</dbReference>
<comment type="caution">
    <text evidence="4">The sequence shown here is derived from an EMBL/GenBank/DDBJ whole genome shotgun (WGS) entry which is preliminary data.</text>
</comment>
<dbReference type="AlphaFoldDB" id="A0A840SAD5"/>
<dbReference type="PANTHER" id="PTHR43278:SF4">
    <property type="entry name" value="NAD(P)H-DEPENDENT FMN-CONTAINING OXIDOREDUCTASE YWQN-RELATED"/>
    <property type="match status" value="1"/>
</dbReference>
<keyword evidence="1" id="KW-0285">Flavoprotein</keyword>
<keyword evidence="5" id="KW-1185">Reference proteome</keyword>
<evidence type="ECO:0000256" key="1">
    <source>
        <dbReference type="ARBA" id="ARBA00022630"/>
    </source>
</evidence>
<feature type="domain" description="Flavodoxin-like fold" evidence="3">
    <location>
        <begin position="9"/>
        <end position="171"/>
    </location>
</feature>
<organism evidence="4 5">
    <name type="scientific">Inhella inkyongensis</name>
    <dbReference type="NCBI Taxonomy" id="392593"/>
    <lineage>
        <taxon>Bacteria</taxon>
        <taxon>Pseudomonadati</taxon>
        <taxon>Pseudomonadota</taxon>
        <taxon>Betaproteobacteria</taxon>
        <taxon>Burkholderiales</taxon>
        <taxon>Sphaerotilaceae</taxon>
        <taxon>Inhella</taxon>
    </lineage>
</organism>